<dbReference type="PANTHER" id="PTHR48094:SF11">
    <property type="entry name" value="GLUTATHIONE-INDEPENDENT GLYOXALASE HSP31-RELATED"/>
    <property type="match status" value="1"/>
</dbReference>
<keyword evidence="4" id="KW-0732">Signal</keyword>
<dbReference type="Gene3D" id="3.40.50.880">
    <property type="match status" value="1"/>
</dbReference>
<reference evidence="6 7" key="1">
    <citation type="submission" date="2021-08" db="EMBL/GenBank/DDBJ databases">
        <authorList>
            <person name="Tuo L."/>
        </authorList>
    </citation>
    <scope>NUCLEOTIDE SEQUENCE [LARGE SCALE GENOMIC DNA]</scope>
    <source>
        <strain evidence="6 7">JCM 31229</strain>
    </source>
</reference>
<accession>A0ABS7PY00</accession>
<dbReference type="InterPro" id="IPR002818">
    <property type="entry name" value="DJ-1/PfpI"/>
</dbReference>
<comment type="caution">
    <text evidence="6">The sequence shown here is derived from an EMBL/GenBank/DDBJ whole genome shotgun (WGS) entry which is preliminary data.</text>
</comment>
<feature type="signal peptide" evidence="4">
    <location>
        <begin position="1"/>
        <end position="22"/>
    </location>
</feature>
<proteinExistence type="inferred from homology"/>
<dbReference type="RefSeq" id="WP_222993666.1">
    <property type="nucleotide sequence ID" value="NZ_JAINVV010000015.1"/>
</dbReference>
<feature type="chain" id="PRO_5045876941" evidence="4">
    <location>
        <begin position="23"/>
        <end position="372"/>
    </location>
</feature>
<name>A0ABS7PY00_9SPHN</name>
<dbReference type="PANTHER" id="PTHR48094">
    <property type="entry name" value="PROTEIN/NUCLEIC ACID DEGLYCASE DJ-1-RELATED"/>
    <property type="match status" value="1"/>
</dbReference>
<keyword evidence="7" id="KW-1185">Reference proteome</keyword>
<sequence length="372" mass="39413">MSRFVFFLLLAFSTILPMAAHAAPGARILLVVSGHGRDGGKTQPGFEFDEFAQAYAVFRDNGLAIDVASPKGGRVEADDHDRDKPYNKRLLADGAAMAMLATTRATADVKAEDYAAVFVIGGKGAMFDLPADPALRTLLARVHAAGGVVAAVCHGPAALVAVLRPDGTRLVAGRAVTGFTNEEEAMFGKRWAKDYPFLLEDALRAAGGLYAGAPMMLPFVRSDDRIVTGQNPYSTALTAEAALRAMGRTPTPRTPWADERSLLLVVEALAGKADEARAALAREPALYDMPLIGMYGVYSAKRPGIGGAALADSLMVMALAEPHFAHPRLQLAMAEAERTLGRTVAARARVEKLLAQSPDMKEAKALLTAIGE</sequence>
<feature type="domain" description="DJ-1/PfpI" evidence="5">
    <location>
        <begin position="45"/>
        <end position="234"/>
    </location>
</feature>
<organism evidence="6 7">
    <name type="scientific">Sphingomonas colocasiae</name>
    <dbReference type="NCBI Taxonomy" id="1848973"/>
    <lineage>
        <taxon>Bacteria</taxon>
        <taxon>Pseudomonadati</taxon>
        <taxon>Pseudomonadota</taxon>
        <taxon>Alphaproteobacteria</taxon>
        <taxon>Sphingomonadales</taxon>
        <taxon>Sphingomonadaceae</taxon>
        <taxon>Sphingomonas</taxon>
    </lineage>
</organism>
<gene>
    <name evidence="6" type="ORF">K7G82_28225</name>
</gene>
<protein>
    <submittedName>
        <fullName evidence="6">Type 1 glutamine amidotransferase domain-containing protein</fullName>
    </submittedName>
</protein>
<keyword evidence="2" id="KW-0456">Lyase</keyword>
<keyword evidence="1" id="KW-0346">Stress response</keyword>
<evidence type="ECO:0000313" key="7">
    <source>
        <dbReference type="Proteomes" id="UP000706039"/>
    </source>
</evidence>
<dbReference type="InterPro" id="IPR029062">
    <property type="entry name" value="Class_I_gatase-like"/>
</dbReference>
<evidence type="ECO:0000256" key="2">
    <source>
        <dbReference type="ARBA" id="ARBA00023239"/>
    </source>
</evidence>
<evidence type="ECO:0000313" key="6">
    <source>
        <dbReference type="EMBL" id="MBY8826222.1"/>
    </source>
</evidence>
<dbReference type="EMBL" id="JAINVV010000015">
    <property type="protein sequence ID" value="MBY8826222.1"/>
    <property type="molecule type" value="Genomic_DNA"/>
</dbReference>
<dbReference type="CDD" id="cd03141">
    <property type="entry name" value="GATase1_Hsp31_like"/>
    <property type="match status" value="1"/>
</dbReference>
<dbReference type="InterPro" id="IPR050325">
    <property type="entry name" value="Prot/Nucl_acid_deglycase"/>
</dbReference>
<comment type="similarity">
    <text evidence="3">Belongs to the peptidase C56 family. HSP31-like subfamily.</text>
</comment>
<dbReference type="SUPFAM" id="SSF52317">
    <property type="entry name" value="Class I glutamine amidotransferase-like"/>
    <property type="match status" value="1"/>
</dbReference>
<evidence type="ECO:0000259" key="5">
    <source>
        <dbReference type="Pfam" id="PF01965"/>
    </source>
</evidence>
<evidence type="ECO:0000256" key="1">
    <source>
        <dbReference type="ARBA" id="ARBA00023016"/>
    </source>
</evidence>
<keyword evidence="6" id="KW-0315">Glutamine amidotransferase</keyword>
<evidence type="ECO:0000256" key="3">
    <source>
        <dbReference type="ARBA" id="ARBA00038493"/>
    </source>
</evidence>
<dbReference type="Proteomes" id="UP000706039">
    <property type="component" value="Unassembled WGS sequence"/>
</dbReference>
<evidence type="ECO:0000256" key="4">
    <source>
        <dbReference type="SAM" id="SignalP"/>
    </source>
</evidence>
<dbReference type="Pfam" id="PF01965">
    <property type="entry name" value="DJ-1_PfpI"/>
    <property type="match status" value="1"/>
</dbReference>